<dbReference type="EMBL" id="KT919972">
    <property type="protein sequence ID" value="ALP47122.1"/>
    <property type="molecule type" value="Genomic_DNA"/>
</dbReference>
<dbReference type="Proteomes" id="UP000230575">
    <property type="component" value="Segment"/>
</dbReference>
<gene>
    <name evidence="1" type="ORF">phiGrn1_0261</name>
</gene>
<organism evidence="1 2">
    <name type="scientific">Vibrio phage phi-Grn1</name>
    <dbReference type="NCBI Taxonomy" id="1747713"/>
    <lineage>
        <taxon>Viruses</taxon>
        <taxon>Duplodnaviria</taxon>
        <taxon>Heunggongvirae</taxon>
        <taxon>Uroviricota</taxon>
        <taxon>Caudoviricetes</taxon>
        <taxon>Pantevenvirales</taxon>
        <taxon>Straboviridae</taxon>
        <taxon>Schizotequatrovirus</taxon>
        <taxon>Schizotequatrovirus valkk3</taxon>
    </lineage>
</organism>
<protein>
    <submittedName>
        <fullName evidence="1">Uncharacterized protein</fullName>
    </submittedName>
</protein>
<evidence type="ECO:0000313" key="2">
    <source>
        <dbReference type="Proteomes" id="UP000230575"/>
    </source>
</evidence>
<sequence>MTPKDILRAANTTVSKLSILNGEYSTVVLGSPASGKNTMLLGMMMQRGIDNCTMIVTETHHANMANKIGVGALVVCGGLNLEKLIEAVSFACTQDREHIFIEHVQPMLGHDIVEILESIVKPFNKRIYIGIQAARSSGLGDNYKTQMMNTLTLG</sequence>
<reference evidence="1 2" key="1">
    <citation type="journal article" date="2016" name="Front. Microbiol.">
        <title>Comparative Functional Genomic Analysis of Two Vibrio Phages Reveals Complex Metabolic Interactions with the Host Cell.</title>
        <authorList>
            <person name="Skliros D."/>
            <person name="Kalatzis P.G."/>
            <person name="Katharios P."/>
            <person name="Flemetakis E."/>
        </authorList>
    </citation>
    <scope>NUCLEOTIDE SEQUENCE [LARGE SCALE GENOMIC DNA]</scope>
</reference>
<accession>A0A126HGX2</accession>
<evidence type="ECO:0000313" key="1">
    <source>
        <dbReference type="EMBL" id="ALP47122.1"/>
    </source>
</evidence>
<proteinExistence type="predicted"/>
<name>A0A126HGX2_9CAUD</name>